<dbReference type="GO" id="GO:0019005">
    <property type="term" value="C:SCF ubiquitin ligase complex"/>
    <property type="evidence" value="ECO:0007669"/>
    <property type="project" value="TreeGrafter"/>
</dbReference>
<dbReference type="InterPro" id="IPR001810">
    <property type="entry name" value="F-box_dom"/>
</dbReference>
<dbReference type="InterPro" id="IPR045464">
    <property type="entry name" value="Hrt3/FBXO9_C"/>
</dbReference>
<dbReference type="PROSITE" id="PS50181">
    <property type="entry name" value="FBOX"/>
    <property type="match status" value="1"/>
</dbReference>
<organism evidence="4 5">
    <name type="scientific">Verticillium longisporum</name>
    <name type="common">Verticillium dahliae var. longisporum</name>
    <dbReference type="NCBI Taxonomy" id="100787"/>
    <lineage>
        <taxon>Eukaryota</taxon>
        <taxon>Fungi</taxon>
        <taxon>Dikarya</taxon>
        <taxon>Ascomycota</taxon>
        <taxon>Pezizomycotina</taxon>
        <taxon>Sordariomycetes</taxon>
        <taxon>Hypocreomycetidae</taxon>
        <taxon>Glomerellales</taxon>
        <taxon>Plectosphaerellaceae</taxon>
        <taxon>Verticillium</taxon>
    </lineage>
</organism>
<dbReference type="Gene3D" id="1.20.1280.50">
    <property type="match status" value="1"/>
</dbReference>
<protein>
    <recommendedName>
        <fullName evidence="3">F-box domain-containing protein</fullName>
    </recommendedName>
</protein>
<dbReference type="EMBL" id="CVQH01003669">
    <property type="protein sequence ID" value="CRK12355.1"/>
    <property type="molecule type" value="Genomic_DNA"/>
</dbReference>
<evidence type="ECO:0000313" key="5">
    <source>
        <dbReference type="Proteomes" id="UP000044602"/>
    </source>
</evidence>
<evidence type="ECO:0000313" key="4">
    <source>
        <dbReference type="EMBL" id="CRK12355.1"/>
    </source>
</evidence>
<dbReference type="Pfam" id="PF19270">
    <property type="entry name" value="FBO_C"/>
    <property type="match status" value="1"/>
</dbReference>
<accession>A0A0G4KSE4</accession>
<dbReference type="GO" id="GO:0005737">
    <property type="term" value="C:cytoplasm"/>
    <property type="evidence" value="ECO:0007669"/>
    <property type="project" value="TreeGrafter"/>
</dbReference>
<dbReference type="InterPro" id="IPR036047">
    <property type="entry name" value="F-box-like_dom_sf"/>
</dbReference>
<feature type="region of interest" description="Disordered" evidence="2">
    <location>
        <begin position="157"/>
        <end position="183"/>
    </location>
</feature>
<feature type="domain" description="F-box" evidence="3">
    <location>
        <begin position="213"/>
        <end position="263"/>
    </location>
</feature>
<gene>
    <name evidence="4" type="ORF">BN1708_010450</name>
</gene>
<sequence>MEGDAKPELDSELEFFRRQWKSELQSKKPELSSHPKDSRKAKATASVPKPSHRSDPSSSASPSHVRHKSQQDEDNDYVRPPVFDGPDGPSILSDEMVKSDALEKPGPISALDHFEEAAKKEAIGNLGESLKLYRKAFRMDDRVDLQYRKKHFPASAVKAATPSTKPADVGAAAPAHNAKTGSQPQTFKDLVASFSGLSIEPAGPPVEGDPAPPCPIADVPQEILSHILTDVAIDDVGDFARLSRVCKRFAYMVASENQIWRRVCLGRETGFAGMHYGWQTGIQWEPLNGDDEISDDGTVTTAAALARRREADKLAATMALFPAYASSWQHMFRHRPLVRFNGCYISTVNYIRAGQASANAVTWGSPVHIITYYRYLRFFRDGTVISLLTTSEPGDVVHHLTKEALALHQGGAVAHLPSIVMVDGLRGRWRLTSADDEAEAEPPVSAKDAEAGLVIETEGVIDKYTYRMDLSVRSAGKGARNTKVVWKGFYSHNKLTDDWAEFGLKNDKAFFFSRVRGYRAGA</sequence>
<feature type="compositionally biased region" description="Basic and acidic residues" evidence="2">
    <location>
        <begin position="23"/>
        <end position="40"/>
    </location>
</feature>
<dbReference type="PANTHER" id="PTHR12874">
    <property type="entry name" value="F-BOX ONLY PROTEIN 48-RELATED"/>
    <property type="match status" value="1"/>
</dbReference>
<keyword evidence="1" id="KW-0833">Ubl conjugation pathway</keyword>
<feature type="region of interest" description="Disordered" evidence="2">
    <location>
        <begin position="23"/>
        <end position="104"/>
    </location>
</feature>
<dbReference type="Pfam" id="PF12937">
    <property type="entry name" value="F-box-like"/>
    <property type="match status" value="1"/>
</dbReference>
<dbReference type="GO" id="GO:0031146">
    <property type="term" value="P:SCF-dependent proteasomal ubiquitin-dependent protein catabolic process"/>
    <property type="evidence" value="ECO:0007669"/>
    <property type="project" value="TreeGrafter"/>
</dbReference>
<proteinExistence type="predicted"/>
<dbReference type="SUPFAM" id="SSF81383">
    <property type="entry name" value="F-box domain"/>
    <property type="match status" value="1"/>
</dbReference>
<evidence type="ECO:0000256" key="2">
    <source>
        <dbReference type="SAM" id="MobiDB-lite"/>
    </source>
</evidence>
<keyword evidence="5" id="KW-1185">Reference proteome</keyword>
<dbReference type="Proteomes" id="UP000044602">
    <property type="component" value="Unassembled WGS sequence"/>
</dbReference>
<dbReference type="STRING" id="100787.A0A0G4KSE4"/>
<evidence type="ECO:0000259" key="3">
    <source>
        <dbReference type="PROSITE" id="PS50181"/>
    </source>
</evidence>
<evidence type="ECO:0000256" key="1">
    <source>
        <dbReference type="ARBA" id="ARBA00022786"/>
    </source>
</evidence>
<name>A0A0G4KSE4_VERLO</name>
<dbReference type="AlphaFoldDB" id="A0A0G4KSE4"/>
<reference evidence="4 5" key="1">
    <citation type="submission" date="2015-05" db="EMBL/GenBank/DDBJ databases">
        <authorList>
            <person name="Wang D.B."/>
            <person name="Wang M."/>
        </authorList>
    </citation>
    <scope>NUCLEOTIDE SEQUENCE [LARGE SCALE GENOMIC DNA]</scope>
    <source>
        <strain evidence="4">VL1</strain>
    </source>
</reference>
<dbReference type="PANTHER" id="PTHR12874:SF9">
    <property type="entry name" value="F-BOX ONLY PROTEIN 48"/>
    <property type="match status" value="1"/>
</dbReference>